<name>A0A255Z8E0_9FLAO</name>
<dbReference type="EMBL" id="NOXV01000249">
    <property type="protein sequence ID" value="OYQ37823.1"/>
    <property type="molecule type" value="Genomic_DNA"/>
</dbReference>
<dbReference type="OrthoDB" id="709028at2"/>
<sequence length="213" mass="25308">MDELEKLKTDWKKNRDNFPRFSEKEIYAMLHRRSSSIVKWILIVSILEFTLWLGLSFLLKDAKSVKMIDSYGIDFITIPLTVISYAIIVYFVAKFYINYKKITTTDNVKTLMDNILKTRRTVMIYIYVNLAYIFISSFIIFLIIINYDSNFISLHKKSEANGNEAMFYIIYIISTIFFLAVFVGAIWLFYKLIYGLLLKRLHKNYEELKKIDL</sequence>
<dbReference type="RefSeq" id="WP_094414173.1">
    <property type="nucleotide sequence ID" value="NZ_NOXV01000249.1"/>
</dbReference>
<gene>
    <name evidence="2" type="ORF">CHU92_07465</name>
</gene>
<keyword evidence="1" id="KW-1133">Transmembrane helix</keyword>
<dbReference type="Proteomes" id="UP000216605">
    <property type="component" value="Unassembled WGS sequence"/>
</dbReference>
<evidence type="ECO:0000256" key="1">
    <source>
        <dbReference type="SAM" id="Phobius"/>
    </source>
</evidence>
<proteinExistence type="predicted"/>
<accession>A0A255Z8E0</accession>
<evidence type="ECO:0008006" key="4">
    <source>
        <dbReference type="Google" id="ProtNLM"/>
    </source>
</evidence>
<feature type="transmembrane region" description="Helical" evidence="1">
    <location>
        <begin position="165"/>
        <end position="190"/>
    </location>
</feature>
<feature type="transmembrane region" description="Helical" evidence="1">
    <location>
        <begin position="37"/>
        <end position="59"/>
    </location>
</feature>
<protein>
    <recommendedName>
        <fullName evidence="4">Beta-carotene 15,15'-monooxygenase</fullName>
    </recommendedName>
</protein>
<keyword evidence="3" id="KW-1185">Reference proteome</keyword>
<reference evidence="2 3" key="1">
    <citation type="submission" date="2017-07" db="EMBL/GenBank/DDBJ databases">
        <title>Flavobacterium cyanobacteriorum sp. nov., isolated from cyanobacterial aggregates in a eutrophic lake.</title>
        <authorList>
            <person name="Cai H."/>
        </authorList>
    </citation>
    <scope>NUCLEOTIDE SEQUENCE [LARGE SCALE GENOMIC DNA]</scope>
    <source>
        <strain evidence="2 3">TH021</strain>
    </source>
</reference>
<comment type="caution">
    <text evidence="2">The sequence shown here is derived from an EMBL/GenBank/DDBJ whole genome shotgun (WGS) entry which is preliminary data.</text>
</comment>
<evidence type="ECO:0000313" key="2">
    <source>
        <dbReference type="EMBL" id="OYQ37823.1"/>
    </source>
</evidence>
<keyword evidence="1" id="KW-0472">Membrane</keyword>
<feature type="transmembrane region" description="Helical" evidence="1">
    <location>
        <begin position="71"/>
        <end position="93"/>
    </location>
</feature>
<dbReference type="AlphaFoldDB" id="A0A255Z8E0"/>
<evidence type="ECO:0000313" key="3">
    <source>
        <dbReference type="Proteomes" id="UP000216605"/>
    </source>
</evidence>
<keyword evidence="1" id="KW-0812">Transmembrane</keyword>
<feature type="transmembrane region" description="Helical" evidence="1">
    <location>
        <begin position="122"/>
        <end position="145"/>
    </location>
</feature>
<organism evidence="2 3">
    <name type="scientific">Flavobacterium cyanobacteriorum</name>
    <dbReference type="NCBI Taxonomy" id="2022802"/>
    <lineage>
        <taxon>Bacteria</taxon>
        <taxon>Pseudomonadati</taxon>
        <taxon>Bacteroidota</taxon>
        <taxon>Flavobacteriia</taxon>
        <taxon>Flavobacteriales</taxon>
        <taxon>Flavobacteriaceae</taxon>
        <taxon>Flavobacterium</taxon>
    </lineage>
</organism>